<feature type="non-terminal residue" evidence="1">
    <location>
        <position position="72"/>
    </location>
</feature>
<dbReference type="Proteomes" id="UP000183794">
    <property type="component" value="Unassembled WGS sequence"/>
</dbReference>
<dbReference type="AlphaFoldDB" id="A0A1L0AW30"/>
<name>A0A1L0AW30_9GAMM</name>
<accession>A0A1L0AW30</accession>
<evidence type="ECO:0000313" key="2">
    <source>
        <dbReference type="Proteomes" id="UP000183794"/>
    </source>
</evidence>
<dbReference type="Gene3D" id="3.10.450.430">
    <property type="entry name" value="Protein of unknown function DUF2787"/>
    <property type="match status" value="1"/>
</dbReference>
<dbReference type="InterPro" id="IPR021248">
    <property type="entry name" value="DUF2787"/>
</dbReference>
<reference evidence="1 2" key="1">
    <citation type="submission" date="2016-11" db="EMBL/GenBank/DDBJ databases">
        <authorList>
            <person name="Jaros S."/>
            <person name="Januszkiewicz K."/>
            <person name="Wedrychowicz H."/>
        </authorList>
    </citation>
    <scope>NUCLEOTIDE SEQUENCE [LARGE SCALE GENOMIC DNA]</scope>
    <source>
        <strain evidence="1">NVI 5450</strain>
    </source>
</reference>
<dbReference type="OrthoDB" id="5589278at2"/>
<dbReference type="RefSeq" id="WP_139291982.1">
    <property type="nucleotide sequence ID" value="NZ_FPLD01000166.1"/>
</dbReference>
<evidence type="ECO:0000313" key="1">
    <source>
        <dbReference type="EMBL" id="SGZ20356.1"/>
    </source>
</evidence>
<sequence>MKLNFDSDLLVPVASGLMNVLTKITQNNDIPTGTNTIVFNFRDSAYNCEDGGFHPVEISITNHNGLDFPDFA</sequence>
<organism evidence="1 2">
    <name type="scientific">Moritella viscosa</name>
    <dbReference type="NCBI Taxonomy" id="80854"/>
    <lineage>
        <taxon>Bacteria</taxon>
        <taxon>Pseudomonadati</taxon>
        <taxon>Pseudomonadota</taxon>
        <taxon>Gammaproteobacteria</taxon>
        <taxon>Alteromonadales</taxon>
        <taxon>Moritellaceae</taxon>
        <taxon>Moritella</taxon>
    </lineage>
</organism>
<protein>
    <submittedName>
        <fullName evidence="1">Uncharacterized protein</fullName>
    </submittedName>
</protein>
<dbReference type="Pfam" id="PF10980">
    <property type="entry name" value="DUF2787"/>
    <property type="match status" value="1"/>
</dbReference>
<dbReference type="EMBL" id="FPLD01000166">
    <property type="protein sequence ID" value="SGZ20356.1"/>
    <property type="molecule type" value="Genomic_DNA"/>
</dbReference>
<gene>
    <name evidence="1" type="ORF">NVI5450_4862</name>
</gene>
<proteinExistence type="predicted"/>